<evidence type="ECO:0000313" key="2">
    <source>
        <dbReference type="EMBL" id="MBB3985121.1"/>
    </source>
</evidence>
<evidence type="ECO:0000313" key="3">
    <source>
        <dbReference type="Proteomes" id="UP000541426"/>
    </source>
</evidence>
<dbReference type="Proteomes" id="UP000541426">
    <property type="component" value="Unassembled WGS sequence"/>
</dbReference>
<protein>
    <submittedName>
        <fullName evidence="2">DNA transformation protein</fullName>
    </submittedName>
</protein>
<accession>A0A7W6DP47</accession>
<dbReference type="AlphaFoldDB" id="A0A7W6DP47"/>
<dbReference type="RefSeq" id="WP_221235542.1">
    <property type="nucleotide sequence ID" value="NZ_BAABBZ010000059.1"/>
</dbReference>
<reference evidence="2 3" key="1">
    <citation type="submission" date="2020-08" db="EMBL/GenBank/DDBJ databases">
        <title>Genomic Encyclopedia of Type Strains, Phase IV (KMG-IV): sequencing the most valuable type-strain genomes for metagenomic binning, comparative biology and taxonomic classification.</title>
        <authorList>
            <person name="Goeker M."/>
        </authorList>
    </citation>
    <scope>NUCLEOTIDE SEQUENCE [LARGE SCALE GENOMIC DNA]</scope>
    <source>
        <strain evidence="2 3">DSM 102235</strain>
    </source>
</reference>
<feature type="domain" description="TfoX N-terminal" evidence="1">
    <location>
        <begin position="26"/>
        <end position="119"/>
    </location>
</feature>
<evidence type="ECO:0000259" key="1">
    <source>
        <dbReference type="Pfam" id="PF04993"/>
    </source>
</evidence>
<sequence>MSWPPNAARKADPVAISAEEIAYATDLFSDLGDLTTRRMMGGLCLYHRGTIFALVHSDYGIMIKGVGAFIPVLEGMGCTRWTYPRKDGKSAAMPYWTLPPDCEDDPEAACDLARAALQHL</sequence>
<proteinExistence type="predicted"/>
<dbReference type="EMBL" id="JACIEJ010000003">
    <property type="protein sequence ID" value="MBB3985121.1"/>
    <property type="molecule type" value="Genomic_DNA"/>
</dbReference>
<gene>
    <name evidence="2" type="ORF">GGQ68_001450</name>
</gene>
<organism evidence="2 3">
    <name type="scientific">Sagittula marina</name>
    <dbReference type="NCBI Taxonomy" id="943940"/>
    <lineage>
        <taxon>Bacteria</taxon>
        <taxon>Pseudomonadati</taxon>
        <taxon>Pseudomonadota</taxon>
        <taxon>Alphaproteobacteria</taxon>
        <taxon>Rhodobacterales</taxon>
        <taxon>Roseobacteraceae</taxon>
        <taxon>Sagittula</taxon>
    </lineage>
</organism>
<dbReference type="SUPFAM" id="SSF159894">
    <property type="entry name" value="YgaC/TfoX-N like"/>
    <property type="match status" value="1"/>
</dbReference>
<keyword evidence="3" id="KW-1185">Reference proteome</keyword>
<dbReference type="Gene3D" id="3.30.1460.30">
    <property type="entry name" value="YgaC/TfoX-N like chaperone"/>
    <property type="match status" value="1"/>
</dbReference>
<dbReference type="Pfam" id="PF04993">
    <property type="entry name" value="TfoX_N"/>
    <property type="match status" value="1"/>
</dbReference>
<comment type="caution">
    <text evidence="2">The sequence shown here is derived from an EMBL/GenBank/DDBJ whole genome shotgun (WGS) entry which is preliminary data.</text>
</comment>
<name>A0A7W6DP47_9RHOB</name>
<dbReference type="InterPro" id="IPR007076">
    <property type="entry name" value="TfoX_N"/>
</dbReference>